<accession>A0A626SCN6</accession>
<keyword evidence="3" id="KW-0012">Acyltransferase</keyword>
<feature type="transmembrane region" description="Helical" evidence="1">
    <location>
        <begin position="122"/>
        <end position="145"/>
    </location>
</feature>
<feature type="transmembrane region" description="Helical" evidence="1">
    <location>
        <begin position="217"/>
        <end position="235"/>
    </location>
</feature>
<feature type="transmembrane region" description="Helical" evidence="1">
    <location>
        <begin position="191"/>
        <end position="210"/>
    </location>
</feature>
<dbReference type="AlphaFoldDB" id="A0A626SCN6"/>
<keyword evidence="1" id="KW-0812">Transmembrane</keyword>
<feature type="transmembrane region" description="Helical" evidence="1">
    <location>
        <begin position="247"/>
        <end position="267"/>
    </location>
</feature>
<gene>
    <name evidence="3" type="ORF">F9F06_08270</name>
</gene>
<keyword evidence="1" id="KW-1133">Transmembrane helix</keyword>
<comment type="caution">
    <text evidence="3">The sequence shown here is derived from an EMBL/GenBank/DDBJ whole genome shotgun (WGS) entry which is preliminary data.</text>
</comment>
<organism evidence="3">
    <name type="scientific">Salmonella enterica</name>
    <name type="common">Salmonella choleraesuis</name>
    <dbReference type="NCBI Taxonomy" id="28901"/>
    <lineage>
        <taxon>Bacteria</taxon>
        <taxon>Pseudomonadati</taxon>
        <taxon>Pseudomonadota</taxon>
        <taxon>Gammaproteobacteria</taxon>
        <taxon>Enterobacterales</taxon>
        <taxon>Enterobacteriaceae</taxon>
        <taxon>Salmonella</taxon>
    </lineage>
</organism>
<feature type="transmembrane region" description="Helical" evidence="1">
    <location>
        <begin position="36"/>
        <end position="55"/>
    </location>
</feature>
<dbReference type="EMBL" id="AALMTD010000004">
    <property type="protein sequence ID" value="EDB2210901.1"/>
    <property type="molecule type" value="Genomic_DNA"/>
</dbReference>
<keyword evidence="1" id="KW-0472">Membrane</keyword>
<reference evidence="3" key="1">
    <citation type="submission" date="2019-10" db="EMBL/GenBank/DDBJ databases">
        <authorList>
            <consortium name="PulseNet: The National Subtyping Network for Foodborne Disease Surveillance"/>
            <person name="Tarr C.L."/>
            <person name="Trees E."/>
            <person name="Katz L.S."/>
            <person name="Carleton-Romer H.A."/>
            <person name="Stroika S."/>
            <person name="Kucerova Z."/>
            <person name="Roache K.F."/>
            <person name="Sabol A.L."/>
            <person name="Besser J."/>
            <person name="Gerner-Smidt P."/>
        </authorList>
    </citation>
    <scope>NUCLEOTIDE SEQUENCE</scope>
    <source>
        <strain evidence="3">PNUSAS105253</strain>
    </source>
</reference>
<feature type="domain" description="Acyltransferase 3" evidence="2">
    <location>
        <begin position="13"/>
        <end position="311"/>
    </location>
</feature>
<evidence type="ECO:0000313" key="3">
    <source>
        <dbReference type="EMBL" id="EDB2210901.1"/>
    </source>
</evidence>
<protein>
    <submittedName>
        <fullName evidence="3">Acyltransferase family protein</fullName>
    </submittedName>
</protein>
<sequence length="357" mass="40569">MIMKIDNFESKTIDIMKFIGIVFVVIGHYPGDYFNIMSPYLFHMPLFFFIAGMTLKRDSPIKNSIRVFLSIAKYSVITYIVTGLIAISLSKKFGIDLGYPFADGVIDTIIYAFNQNFHNNPLFLVCWFLLAYCTSYFISSLTIFLVSYKISQKAYHLSLTIIAIIFGIIAVKILSPYYGETKLQYVNVATQTLYASMFMIIGSAFGLNLIKRINSQASIIIFIILSFIYLAKYIQPTIMSWSIYPSGFLMTTTVSLLCISIVIYMSKCAALSGSTDLFVAIGKSSKHVMSYHLSVFLLMDFIFSKFEYWDMKNTTVFKHYYTPEMVMIYPAAGLLIPTAGYYVFLKIKARQMANALS</sequence>
<feature type="transmembrane region" description="Helical" evidence="1">
    <location>
        <begin position="326"/>
        <end position="344"/>
    </location>
</feature>
<feature type="transmembrane region" description="Helical" evidence="1">
    <location>
        <begin position="67"/>
        <end position="89"/>
    </location>
</feature>
<name>A0A626SCN6_SALER</name>
<evidence type="ECO:0000259" key="2">
    <source>
        <dbReference type="Pfam" id="PF01757"/>
    </source>
</evidence>
<dbReference type="GO" id="GO:0016747">
    <property type="term" value="F:acyltransferase activity, transferring groups other than amino-acyl groups"/>
    <property type="evidence" value="ECO:0007669"/>
    <property type="project" value="InterPro"/>
</dbReference>
<dbReference type="InterPro" id="IPR002656">
    <property type="entry name" value="Acyl_transf_3_dom"/>
</dbReference>
<feature type="transmembrane region" description="Helical" evidence="1">
    <location>
        <begin position="288"/>
        <end position="306"/>
    </location>
</feature>
<feature type="transmembrane region" description="Helical" evidence="1">
    <location>
        <begin position="12"/>
        <end position="30"/>
    </location>
</feature>
<dbReference type="Pfam" id="PF01757">
    <property type="entry name" value="Acyl_transf_3"/>
    <property type="match status" value="1"/>
</dbReference>
<evidence type="ECO:0000256" key="1">
    <source>
        <dbReference type="SAM" id="Phobius"/>
    </source>
</evidence>
<feature type="transmembrane region" description="Helical" evidence="1">
    <location>
        <begin position="157"/>
        <end position="179"/>
    </location>
</feature>
<proteinExistence type="predicted"/>
<keyword evidence="3" id="KW-0808">Transferase</keyword>